<evidence type="ECO:0000313" key="7">
    <source>
        <dbReference type="EMBL" id="KAJ8036198.1"/>
    </source>
</evidence>
<protein>
    <submittedName>
        <fullName evidence="7">Atrial natriuretic peptide receptor 3</fullName>
    </submittedName>
</protein>
<organism evidence="7 8">
    <name type="scientific">Holothuria leucospilota</name>
    <name type="common">Black long sea cucumber</name>
    <name type="synonym">Mertensiothuria leucospilota</name>
    <dbReference type="NCBI Taxonomy" id="206669"/>
    <lineage>
        <taxon>Eukaryota</taxon>
        <taxon>Metazoa</taxon>
        <taxon>Echinodermata</taxon>
        <taxon>Eleutherozoa</taxon>
        <taxon>Echinozoa</taxon>
        <taxon>Holothuroidea</taxon>
        <taxon>Aspidochirotacea</taxon>
        <taxon>Aspidochirotida</taxon>
        <taxon>Holothuriidae</taxon>
        <taxon>Holothuria</taxon>
    </lineage>
</organism>
<keyword evidence="8" id="KW-1185">Reference proteome</keyword>
<dbReference type="Proteomes" id="UP001152320">
    <property type="component" value="Chromosome 9"/>
</dbReference>
<feature type="domain" description="Receptor ligand binding region" evidence="6">
    <location>
        <begin position="50"/>
        <end position="178"/>
    </location>
</feature>
<dbReference type="Pfam" id="PF01094">
    <property type="entry name" value="ANF_receptor"/>
    <property type="match status" value="1"/>
</dbReference>
<evidence type="ECO:0000256" key="2">
    <source>
        <dbReference type="ARBA" id="ARBA00022692"/>
    </source>
</evidence>
<evidence type="ECO:0000256" key="5">
    <source>
        <dbReference type="SAM" id="SignalP"/>
    </source>
</evidence>
<evidence type="ECO:0000259" key="6">
    <source>
        <dbReference type="Pfam" id="PF01094"/>
    </source>
</evidence>
<dbReference type="PANTHER" id="PTHR44755:SF8">
    <property type="entry name" value="RECEPTOR LIGAND BINDING REGION DOMAIN-CONTAINING PROTEIN"/>
    <property type="match status" value="1"/>
</dbReference>
<keyword evidence="3" id="KW-1133">Transmembrane helix</keyword>
<dbReference type="PANTHER" id="PTHR44755">
    <property type="entry name" value="NATRIURETIC PEPTIDE RECEPTOR 3-RELATED"/>
    <property type="match status" value="1"/>
</dbReference>
<evidence type="ECO:0000256" key="1">
    <source>
        <dbReference type="ARBA" id="ARBA00004370"/>
    </source>
</evidence>
<comment type="subcellular location">
    <subcellularLocation>
        <location evidence="1">Membrane</location>
    </subcellularLocation>
</comment>
<accession>A0A9Q1BZC8</accession>
<gene>
    <name evidence="7" type="ORF">HOLleu_20107</name>
</gene>
<keyword evidence="2" id="KW-0812">Transmembrane</keyword>
<keyword evidence="5" id="KW-0732">Signal</keyword>
<keyword evidence="7" id="KW-0675">Receptor</keyword>
<dbReference type="GO" id="GO:0007165">
    <property type="term" value="P:signal transduction"/>
    <property type="evidence" value="ECO:0007669"/>
    <property type="project" value="TreeGrafter"/>
</dbReference>
<keyword evidence="4" id="KW-0472">Membrane</keyword>
<evidence type="ECO:0000313" key="8">
    <source>
        <dbReference type="Proteomes" id="UP001152320"/>
    </source>
</evidence>
<dbReference type="OrthoDB" id="302535at2759"/>
<dbReference type="Gene3D" id="3.40.50.2300">
    <property type="match status" value="1"/>
</dbReference>
<dbReference type="EMBL" id="JAIZAY010000009">
    <property type="protein sequence ID" value="KAJ8036198.1"/>
    <property type="molecule type" value="Genomic_DNA"/>
</dbReference>
<sequence length="236" mass="27045">MAYFEVSILALPLLLSFTVVISEKEKYYMKAILPDDNSKEFAMGKVGPGISKAVETIRRENRLPQVEINLTFDHSNCDQTNPVLTFIDALKDDNLDVIVGPACDYSCAPVARITRYYRKAMVTGACLASAFGNKDQYFMTRLYPDYYGTSPPVLSIIQQYKWDMVALLYEHQYSYSEIQYCFFTIPAIQKDLVAKLNLTENDYFVKRFHLELAVDGNEGEYLENMLQEVSEHARSK</sequence>
<dbReference type="InterPro" id="IPR052612">
    <property type="entry name" value="ANP_Clearance_Receptor"/>
</dbReference>
<reference evidence="7" key="1">
    <citation type="submission" date="2021-10" db="EMBL/GenBank/DDBJ databases">
        <title>Tropical sea cucumber genome reveals ecological adaptation and Cuvierian tubules defense mechanism.</title>
        <authorList>
            <person name="Chen T."/>
        </authorList>
    </citation>
    <scope>NUCLEOTIDE SEQUENCE</scope>
    <source>
        <strain evidence="7">Nanhai2018</strain>
        <tissue evidence="7">Muscle</tissue>
    </source>
</reference>
<evidence type="ECO:0000256" key="3">
    <source>
        <dbReference type="ARBA" id="ARBA00022989"/>
    </source>
</evidence>
<proteinExistence type="predicted"/>
<dbReference type="SUPFAM" id="SSF53822">
    <property type="entry name" value="Periplasmic binding protein-like I"/>
    <property type="match status" value="1"/>
</dbReference>
<feature type="signal peptide" evidence="5">
    <location>
        <begin position="1"/>
        <end position="22"/>
    </location>
</feature>
<dbReference type="GO" id="GO:0016020">
    <property type="term" value="C:membrane"/>
    <property type="evidence" value="ECO:0007669"/>
    <property type="project" value="UniProtKB-SubCell"/>
</dbReference>
<evidence type="ECO:0000256" key="4">
    <source>
        <dbReference type="ARBA" id="ARBA00023136"/>
    </source>
</evidence>
<dbReference type="GO" id="GO:0017046">
    <property type="term" value="F:peptide hormone binding"/>
    <property type="evidence" value="ECO:0007669"/>
    <property type="project" value="TreeGrafter"/>
</dbReference>
<dbReference type="GO" id="GO:0038023">
    <property type="term" value="F:signaling receptor activity"/>
    <property type="evidence" value="ECO:0007669"/>
    <property type="project" value="TreeGrafter"/>
</dbReference>
<dbReference type="AlphaFoldDB" id="A0A9Q1BZC8"/>
<name>A0A9Q1BZC8_HOLLE</name>
<comment type="caution">
    <text evidence="7">The sequence shown here is derived from an EMBL/GenBank/DDBJ whole genome shotgun (WGS) entry which is preliminary data.</text>
</comment>
<dbReference type="InterPro" id="IPR028082">
    <property type="entry name" value="Peripla_BP_I"/>
</dbReference>
<dbReference type="InterPro" id="IPR001828">
    <property type="entry name" value="ANF_lig-bd_rcpt"/>
</dbReference>
<feature type="chain" id="PRO_5040211977" evidence="5">
    <location>
        <begin position="23"/>
        <end position="236"/>
    </location>
</feature>